<proteinExistence type="predicted"/>
<organism evidence="1 2">
    <name type="scientific">Oceanidesulfovibrio marinus</name>
    <dbReference type="NCBI Taxonomy" id="370038"/>
    <lineage>
        <taxon>Bacteria</taxon>
        <taxon>Pseudomonadati</taxon>
        <taxon>Thermodesulfobacteriota</taxon>
        <taxon>Desulfovibrionia</taxon>
        <taxon>Desulfovibrionales</taxon>
        <taxon>Desulfovibrionaceae</taxon>
        <taxon>Oceanidesulfovibrio</taxon>
    </lineage>
</organism>
<dbReference type="RefSeq" id="WP_144233831.1">
    <property type="nucleotide sequence ID" value="NZ_QMIF01000001.1"/>
</dbReference>
<gene>
    <name evidence="1" type="ORF">DQK91_02330</name>
</gene>
<name>A0A6P1ZN49_9BACT</name>
<evidence type="ECO:0000313" key="1">
    <source>
        <dbReference type="EMBL" id="TVM36779.1"/>
    </source>
</evidence>
<dbReference type="OrthoDB" id="5396913at2"/>
<evidence type="ECO:0000313" key="2">
    <source>
        <dbReference type="Proteomes" id="UP000434052"/>
    </source>
</evidence>
<comment type="caution">
    <text evidence="1">The sequence shown here is derived from an EMBL/GenBank/DDBJ whole genome shotgun (WGS) entry which is preliminary data.</text>
</comment>
<dbReference type="AlphaFoldDB" id="A0A6P1ZN49"/>
<accession>A0A6P1ZN49</accession>
<reference evidence="1 2" key="1">
    <citation type="submission" date="2018-06" db="EMBL/GenBank/DDBJ databases">
        <title>Complete genome of Desulfovibrio marinus P48SEP.</title>
        <authorList>
            <person name="Crispim J.S."/>
            <person name="Vidigal P.M.P."/>
            <person name="Silva L.C.F."/>
            <person name="Araujo L.C."/>
            <person name="Laguardia C.N."/>
            <person name="Dias R.S."/>
            <person name="Sousa M.P."/>
            <person name="Paula S.O."/>
            <person name="Silva C."/>
        </authorList>
    </citation>
    <scope>NUCLEOTIDE SEQUENCE [LARGE SCALE GENOMIC DNA]</scope>
    <source>
        <strain evidence="1 2">P48SEP</strain>
    </source>
</reference>
<sequence>MRLLGVALIWAVIAGALGLFLVMRDRPVQPATVQEVAVHVAPQQESNATDSATGSAPGYAAGYALEITPTFSPAPDPYALEDDPVSRSGLVVSLNGHVLYTYDGGGAFPGSIVLQPAPGLGPGVTEYLVEAAPPLGEEGMPQQQAVRMRLLRHGTAVAEQTLWSEPGGVVRGTFRVEPATPEEDAHGG</sequence>
<protein>
    <submittedName>
        <fullName evidence="1">Uncharacterized protein</fullName>
    </submittedName>
</protein>
<dbReference type="EMBL" id="QMIF01000001">
    <property type="protein sequence ID" value="TVM36779.1"/>
    <property type="molecule type" value="Genomic_DNA"/>
</dbReference>
<dbReference type="Proteomes" id="UP000434052">
    <property type="component" value="Unassembled WGS sequence"/>
</dbReference>